<dbReference type="KEGG" id="pact:CA264_20375"/>
<keyword evidence="2" id="KW-1185">Reference proteome</keyword>
<proteinExistence type="predicted"/>
<evidence type="ECO:0000313" key="2">
    <source>
        <dbReference type="Proteomes" id="UP000266292"/>
    </source>
</evidence>
<reference evidence="2" key="1">
    <citation type="submission" date="2017-05" db="EMBL/GenBank/DDBJ databases">
        <authorList>
            <person name="Ray J."/>
            <person name="Price M."/>
            <person name="Deutschbauer A."/>
        </authorList>
    </citation>
    <scope>NUCLEOTIDE SEQUENCE [LARGE SCALE GENOMIC DNA]</scope>
    <source>
        <strain evidence="2">DSM 19842</strain>
    </source>
</reference>
<sequence>MMSSLQLDWLEKPSIQLNYKTAFLAQASACATGCLARARHRKNSHKRSPERLEQFSVAKAEVVPPAALAETFSSSLHTGEINLKQWSMWGPP</sequence>
<dbReference type="AlphaFoldDB" id="A0A1X9YXN7"/>
<protein>
    <submittedName>
        <fullName evidence="1">Uncharacterized protein</fullName>
    </submittedName>
</protein>
<dbReference type="EMBL" id="CP021235">
    <property type="protein sequence ID" value="ARS37592.1"/>
    <property type="molecule type" value="Genomic_DNA"/>
</dbReference>
<name>A0A1X9YXN7_9BACT</name>
<accession>A0A1X9YXN7</accession>
<evidence type="ECO:0000313" key="1">
    <source>
        <dbReference type="EMBL" id="ARS37592.1"/>
    </source>
</evidence>
<organism evidence="1 2">
    <name type="scientific">Pontibacter actiniarum</name>
    <dbReference type="NCBI Taxonomy" id="323450"/>
    <lineage>
        <taxon>Bacteria</taxon>
        <taxon>Pseudomonadati</taxon>
        <taxon>Bacteroidota</taxon>
        <taxon>Cytophagia</taxon>
        <taxon>Cytophagales</taxon>
        <taxon>Hymenobacteraceae</taxon>
        <taxon>Pontibacter</taxon>
    </lineage>
</organism>
<gene>
    <name evidence="1" type="ORF">CA264_20375</name>
</gene>
<dbReference type="Proteomes" id="UP000266292">
    <property type="component" value="Chromosome"/>
</dbReference>